<proteinExistence type="inferred from homology"/>
<dbReference type="PANTHER" id="PTHR33280:SF1">
    <property type="entry name" value="LARGE RIBOSOMAL SUBUNIT PROTEIN BL31C"/>
    <property type="match status" value="1"/>
</dbReference>
<reference evidence="6 8" key="2">
    <citation type="journal article" date="2018" name="Plant J.">
        <title>The Physcomitrella patens chromosome-scale assembly reveals moss genome structure and evolution.</title>
        <authorList>
            <person name="Lang D."/>
            <person name="Ullrich K.K."/>
            <person name="Murat F."/>
            <person name="Fuchs J."/>
            <person name="Jenkins J."/>
            <person name="Haas F.B."/>
            <person name="Piednoel M."/>
            <person name="Gundlach H."/>
            <person name="Van Bel M."/>
            <person name="Meyberg R."/>
            <person name="Vives C."/>
            <person name="Morata J."/>
            <person name="Symeonidi A."/>
            <person name="Hiss M."/>
            <person name="Muchero W."/>
            <person name="Kamisugi Y."/>
            <person name="Saleh O."/>
            <person name="Blanc G."/>
            <person name="Decker E.L."/>
            <person name="van Gessel N."/>
            <person name="Grimwood J."/>
            <person name="Hayes R.D."/>
            <person name="Graham S.W."/>
            <person name="Gunter L.E."/>
            <person name="McDaniel S.F."/>
            <person name="Hoernstein S.N.W."/>
            <person name="Larsson A."/>
            <person name="Li F.W."/>
            <person name="Perroud P.F."/>
            <person name="Phillips J."/>
            <person name="Ranjan P."/>
            <person name="Rokshar D.S."/>
            <person name="Rothfels C.J."/>
            <person name="Schneider L."/>
            <person name="Shu S."/>
            <person name="Stevenson D.W."/>
            <person name="Thummler F."/>
            <person name="Tillich M."/>
            <person name="Villarreal Aguilar J.C."/>
            <person name="Widiez T."/>
            <person name="Wong G.K."/>
            <person name="Wymore A."/>
            <person name="Zhang Y."/>
            <person name="Zimmer A.D."/>
            <person name="Quatrano R.S."/>
            <person name="Mayer K.F.X."/>
            <person name="Goodstein D."/>
            <person name="Casacuberta J.M."/>
            <person name="Vandepoele K."/>
            <person name="Reski R."/>
            <person name="Cuming A.C."/>
            <person name="Tuskan G.A."/>
            <person name="Maumus F."/>
            <person name="Salse J."/>
            <person name="Schmutz J."/>
            <person name="Rensing S.A."/>
        </authorList>
    </citation>
    <scope>NUCLEOTIDE SEQUENCE [LARGE SCALE GENOMIC DNA]</scope>
    <source>
        <strain evidence="7 8">cv. Gransden 2004</strain>
    </source>
</reference>
<dbReference type="PANTHER" id="PTHR33280">
    <property type="entry name" value="50S RIBOSOMAL PROTEIN L31, CHLOROPLASTIC"/>
    <property type="match status" value="1"/>
</dbReference>
<dbReference type="GO" id="GO:0005840">
    <property type="term" value="C:ribosome"/>
    <property type="evidence" value="ECO:0007669"/>
    <property type="project" value="UniProtKB-KW"/>
</dbReference>
<dbReference type="InterPro" id="IPR002150">
    <property type="entry name" value="Ribosomal_bL31"/>
</dbReference>
<keyword evidence="2" id="KW-0689">Ribosomal protein</keyword>
<dbReference type="AlphaFoldDB" id="A0A2K1JL09"/>
<dbReference type="InterPro" id="IPR042105">
    <property type="entry name" value="Ribosomal_bL31_sf"/>
</dbReference>
<dbReference type="STRING" id="3218.A0A2K1JL09"/>
<evidence type="ECO:0000256" key="5">
    <source>
        <dbReference type="ARBA" id="ARBA00035529"/>
    </source>
</evidence>
<dbReference type="Gramene" id="Pp3c13_7030V3.1">
    <property type="protein sequence ID" value="Pp3c13_7030V3.1"/>
    <property type="gene ID" value="Pp3c13_7030"/>
</dbReference>
<evidence type="ECO:0000313" key="6">
    <source>
        <dbReference type="EMBL" id="PNR42240.1"/>
    </source>
</evidence>
<dbReference type="EnsemblPlants" id="Pp3c13_7030V3.1">
    <property type="protein sequence ID" value="Pp3c13_7030V3.1"/>
    <property type="gene ID" value="Pp3c13_7030"/>
</dbReference>
<reference evidence="6 8" key="1">
    <citation type="journal article" date="2008" name="Science">
        <title>The Physcomitrella genome reveals evolutionary insights into the conquest of land by plants.</title>
        <authorList>
            <person name="Rensing S."/>
            <person name="Lang D."/>
            <person name="Zimmer A."/>
            <person name="Terry A."/>
            <person name="Salamov A."/>
            <person name="Shapiro H."/>
            <person name="Nishiyama T."/>
            <person name="Perroud P.-F."/>
            <person name="Lindquist E."/>
            <person name="Kamisugi Y."/>
            <person name="Tanahashi T."/>
            <person name="Sakakibara K."/>
            <person name="Fujita T."/>
            <person name="Oishi K."/>
            <person name="Shin-I T."/>
            <person name="Kuroki Y."/>
            <person name="Toyoda A."/>
            <person name="Suzuki Y."/>
            <person name="Hashimoto A."/>
            <person name="Yamaguchi K."/>
            <person name="Sugano A."/>
            <person name="Kohara Y."/>
            <person name="Fujiyama A."/>
            <person name="Anterola A."/>
            <person name="Aoki S."/>
            <person name="Ashton N."/>
            <person name="Barbazuk W.B."/>
            <person name="Barker E."/>
            <person name="Bennetzen J."/>
            <person name="Bezanilla M."/>
            <person name="Blankenship R."/>
            <person name="Cho S.H."/>
            <person name="Dutcher S."/>
            <person name="Estelle M."/>
            <person name="Fawcett J.A."/>
            <person name="Gundlach H."/>
            <person name="Hanada K."/>
            <person name="Heyl A."/>
            <person name="Hicks K.A."/>
            <person name="Hugh J."/>
            <person name="Lohr M."/>
            <person name="Mayer K."/>
            <person name="Melkozernov A."/>
            <person name="Murata T."/>
            <person name="Nelson D."/>
            <person name="Pils B."/>
            <person name="Prigge M."/>
            <person name="Reiss B."/>
            <person name="Renner T."/>
            <person name="Rombauts S."/>
            <person name="Rushton P."/>
            <person name="Sanderfoot A."/>
            <person name="Schween G."/>
            <person name="Shiu S.-H."/>
            <person name="Stueber K."/>
            <person name="Theodoulou F.L."/>
            <person name="Tu H."/>
            <person name="Van de Peer Y."/>
            <person name="Verrier P.J."/>
            <person name="Waters E."/>
            <person name="Wood A."/>
            <person name="Yang L."/>
            <person name="Cove D."/>
            <person name="Cuming A."/>
            <person name="Hasebe M."/>
            <person name="Lucas S."/>
            <person name="Mishler D.B."/>
            <person name="Reski R."/>
            <person name="Grigoriev I."/>
            <person name="Quatrano R.S."/>
            <person name="Boore J.L."/>
        </authorList>
    </citation>
    <scope>NUCLEOTIDE SEQUENCE [LARGE SCALE GENOMIC DNA]</scope>
    <source>
        <strain evidence="7 8">cv. Gransden 2004</strain>
    </source>
</reference>
<dbReference type="NCBIfam" id="TIGR00105">
    <property type="entry name" value="L31"/>
    <property type="match status" value="1"/>
</dbReference>
<evidence type="ECO:0000256" key="2">
    <source>
        <dbReference type="ARBA" id="ARBA00022980"/>
    </source>
</evidence>
<gene>
    <name evidence="7" type="primary">LOC112290311</name>
    <name evidence="6" type="ORF">PHYPA_017069</name>
</gene>
<dbReference type="GO" id="GO:1990904">
    <property type="term" value="C:ribonucleoprotein complex"/>
    <property type="evidence" value="ECO:0007669"/>
    <property type="project" value="UniProtKB-KW"/>
</dbReference>
<dbReference type="GO" id="GO:0006412">
    <property type="term" value="P:translation"/>
    <property type="evidence" value="ECO:0000318"/>
    <property type="project" value="GO_Central"/>
</dbReference>
<protein>
    <recommendedName>
        <fullName evidence="4">Large ribosomal subunit protein bL31c</fullName>
    </recommendedName>
    <alternativeName>
        <fullName evidence="5">50S ribosomal protein L31, chloroplastic</fullName>
    </alternativeName>
</protein>
<dbReference type="OrthoDB" id="793at2759"/>
<name>A0A2K1JL09_PHYPA</name>
<evidence type="ECO:0000256" key="1">
    <source>
        <dbReference type="ARBA" id="ARBA00009296"/>
    </source>
</evidence>
<dbReference type="EMBL" id="ABEU02000013">
    <property type="protein sequence ID" value="PNR42240.1"/>
    <property type="molecule type" value="Genomic_DNA"/>
</dbReference>
<dbReference type="KEGG" id="ppp:112290311"/>
<dbReference type="GeneID" id="112290311"/>
<keyword evidence="3" id="KW-0687">Ribonucleoprotein</keyword>
<reference evidence="7" key="3">
    <citation type="submission" date="2020-12" db="UniProtKB">
        <authorList>
            <consortium name="EnsemblPlants"/>
        </authorList>
    </citation>
    <scope>IDENTIFICATION</scope>
</reference>
<dbReference type="Pfam" id="PF01197">
    <property type="entry name" value="Ribosomal_L31"/>
    <property type="match status" value="1"/>
</dbReference>
<dbReference type="Proteomes" id="UP000006727">
    <property type="component" value="Chromosome 13"/>
</dbReference>
<sequence length="209" mass="23398">MRTRHGNLTQKARQLLSRHCHCHCFRGPAPSILLVWRRRLDKISDCGPSQFRPPAGCCSELLIYLRPNSCEQLRALRQLPACRSSTATSTFFSGSTPIQVNRGELKVTCKRAEVHPQFYNETKVYCNGELVMTTGGTQSEYVVDVWTGNHPFYQGNKSALVLDADRVEKFRQRYGGIGSIQEIPTLLSGEVVFQKKKKGPIKGGKGGKK</sequence>
<dbReference type="FunCoup" id="A0A2K1JL09">
    <property type="interactions" value="1762"/>
</dbReference>
<evidence type="ECO:0000256" key="4">
    <source>
        <dbReference type="ARBA" id="ARBA00035270"/>
    </source>
</evidence>
<dbReference type="Gene3D" id="4.10.830.30">
    <property type="entry name" value="Ribosomal protein L31"/>
    <property type="match status" value="1"/>
</dbReference>
<evidence type="ECO:0000313" key="8">
    <source>
        <dbReference type="Proteomes" id="UP000006727"/>
    </source>
</evidence>
<evidence type="ECO:0000313" key="7">
    <source>
        <dbReference type="EnsemblPlants" id="Pp3c13_7030V3.1"/>
    </source>
</evidence>
<comment type="similarity">
    <text evidence="1">Belongs to the bacterial ribosomal protein bL31 family. Type A subfamily.</text>
</comment>
<organism evidence="6">
    <name type="scientific">Physcomitrium patens</name>
    <name type="common">Spreading-leaved earth moss</name>
    <name type="synonym">Physcomitrella patens</name>
    <dbReference type="NCBI Taxonomy" id="3218"/>
    <lineage>
        <taxon>Eukaryota</taxon>
        <taxon>Viridiplantae</taxon>
        <taxon>Streptophyta</taxon>
        <taxon>Embryophyta</taxon>
        <taxon>Bryophyta</taxon>
        <taxon>Bryophytina</taxon>
        <taxon>Bryopsida</taxon>
        <taxon>Funariidae</taxon>
        <taxon>Funariales</taxon>
        <taxon>Funariaceae</taxon>
        <taxon>Physcomitrium</taxon>
    </lineage>
</organism>
<dbReference type="PaxDb" id="3218-PP1S52_247V6.1"/>
<dbReference type="GO" id="GO:0003735">
    <property type="term" value="F:structural constituent of ribosome"/>
    <property type="evidence" value="ECO:0000318"/>
    <property type="project" value="GO_Central"/>
</dbReference>
<keyword evidence="8" id="KW-1185">Reference proteome</keyword>
<dbReference type="SUPFAM" id="SSF143800">
    <property type="entry name" value="L28p-like"/>
    <property type="match status" value="1"/>
</dbReference>
<dbReference type="RefSeq" id="XP_024392230.1">
    <property type="nucleotide sequence ID" value="XM_024536462.2"/>
</dbReference>
<evidence type="ECO:0000256" key="3">
    <source>
        <dbReference type="ARBA" id="ARBA00023274"/>
    </source>
</evidence>
<accession>A0A2K1JL09</accession>
<dbReference type="InterPro" id="IPR034704">
    <property type="entry name" value="Ribosomal_bL28/bL31-like_sf"/>
</dbReference>